<dbReference type="AlphaFoldDB" id="A0AAU6Q8Z1"/>
<dbReference type="InterPro" id="IPR036388">
    <property type="entry name" value="WH-like_DNA-bd_sf"/>
</dbReference>
<gene>
    <name evidence="1" type="ORF">WDJ50_17940</name>
</gene>
<dbReference type="Pfam" id="PF01527">
    <property type="entry name" value="HTH_Tnp_1"/>
    <property type="match status" value="1"/>
</dbReference>
<dbReference type="GO" id="GO:0006313">
    <property type="term" value="P:DNA transposition"/>
    <property type="evidence" value="ECO:0007669"/>
    <property type="project" value="InterPro"/>
</dbReference>
<dbReference type="RefSeq" id="WP_339098222.1">
    <property type="nucleotide sequence ID" value="NZ_CP149784.1"/>
</dbReference>
<evidence type="ECO:0000313" key="1">
    <source>
        <dbReference type="EMBL" id="WYF46722.1"/>
    </source>
</evidence>
<dbReference type="EMBL" id="CP149784">
    <property type="protein sequence ID" value="WYF46722.1"/>
    <property type="molecule type" value="Genomic_DNA"/>
</dbReference>
<accession>A0AAU6Q8Z1</accession>
<dbReference type="InterPro" id="IPR002514">
    <property type="entry name" value="Transposase_8"/>
</dbReference>
<sequence length="97" mass="10979">MGKQRKIWSPEVKEEIVLAVLSGEKSIAELARQHGVAESLIHNWRTQFLEAGRARLAGNKQDDGFRTLEKENERLKSLLGEKELALYIAKKVRGLPV</sequence>
<geneLocation type="plasmid" evidence="1">
    <name>p1</name>
</geneLocation>
<dbReference type="GO" id="GO:0043565">
    <property type="term" value="F:sequence-specific DNA binding"/>
    <property type="evidence" value="ECO:0007669"/>
    <property type="project" value="InterPro"/>
</dbReference>
<reference evidence="1" key="1">
    <citation type="submission" date="2024-03" db="EMBL/GenBank/DDBJ databases">
        <title>Deinococcus weizhi sp. nov., isolated from human skin.</title>
        <authorList>
            <person name="Wei Z."/>
            <person name="Tian F."/>
            <person name="Yang C."/>
            <person name="Xin L.T."/>
            <person name="Wen Z.J."/>
            <person name="Lan K.C."/>
            <person name="Yu L."/>
            <person name="Zhe W."/>
            <person name="Dan F.D."/>
            <person name="Jun W."/>
            <person name="Rui Z."/>
            <person name="Yong X.J."/>
            <person name="Ting Y."/>
            <person name="Wei X."/>
            <person name="Xu Z.G."/>
            <person name="Xin Z."/>
            <person name="Dong F.G."/>
            <person name="Ni X.M."/>
            <person name="Zheng M.G."/>
            <person name="Chun Y."/>
            <person name="Qian W.X."/>
        </authorList>
    </citation>
    <scope>NUCLEOTIDE SEQUENCE</scope>
    <source>
        <strain evidence="1">VB142</strain>
        <plasmid evidence="1">p1</plasmid>
    </source>
</reference>
<dbReference type="Gene3D" id="1.10.10.10">
    <property type="entry name" value="Winged helix-like DNA-binding domain superfamily/Winged helix DNA-binding domain"/>
    <property type="match status" value="1"/>
</dbReference>
<dbReference type="GO" id="GO:0004803">
    <property type="term" value="F:transposase activity"/>
    <property type="evidence" value="ECO:0007669"/>
    <property type="project" value="InterPro"/>
</dbReference>
<protein>
    <submittedName>
        <fullName evidence="1">Transposase</fullName>
    </submittedName>
</protein>
<organism evidence="1">
    <name type="scientific">Deinococcus sp. VB142</name>
    <dbReference type="NCBI Taxonomy" id="3112952"/>
    <lineage>
        <taxon>Bacteria</taxon>
        <taxon>Thermotogati</taxon>
        <taxon>Deinococcota</taxon>
        <taxon>Deinococci</taxon>
        <taxon>Deinococcales</taxon>
        <taxon>Deinococcaceae</taxon>
        <taxon>Deinococcus</taxon>
    </lineage>
</organism>
<keyword evidence="1" id="KW-0614">Plasmid</keyword>
<dbReference type="SUPFAM" id="SSF48295">
    <property type="entry name" value="TrpR-like"/>
    <property type="match status" value="1"/>
</dbReference>
<dbReference type="InterPro" id="IPR010921">
    <property type="entry name" value="Trp_repressor/repl_initiator"/>
</dbReference>
<proteinExistence type="predicted"/>
<name>A0AAU6Q8Z1_9DEIO</name>